<keyword evidence="2" id="KW-0255">Endonuclease</keyword>
<feature type="domain" description="Putative restriction endonuclease" evidence="1">
    <location>
        <begin position="15"/>
        <end position="149"/>
    </location>
</feature>
<dbReference type="InterPro" id="IPR011335">
    <property type="entry name" value="Restrct_endonuc-II-like"/>
</dbReference>
<dbReference type="InterPro" id="IPR012296">
    <property type="entry name" value="Nuclease_put_TT1808"/>
</dbReference>
<dbReference type="EMBL" id="JACOOU010000013">
    <property type="protein sequence ID" value="MBC5674982.1"/>
    <property type="molecule type" value="Genomic_DNA"/>
</dbReference>
<organism evidence="2 3">
    <name type="scientific">Blautia celeris</name>
    <dbReference type="NCBI Taxonomy" id="2763026"/>
    <lineage>
        <taxon>Bacteria</taxon>
        <taxon>Bacillati</taxon>
        <taxon>Bacillota</taxon>
        <taxon>Clostridia</taxon>
        <taxon>Lachnospirales</taxon>
        <taxon>Lachnospiraceae</taxon>
        <taxon>Blautia</taxon>
    </lineage>
</organism>
<dbReference type="RefSeq" id="WP_103732436.1">
    <property type="nucleotide sequence ID" value="NZ_JACOOU010000013.1"/>
</dbReference>
<keyword evidence="2" id="KW-0378">Hydrolase</keyword>
<accession>A0ABR7FIE8</accession>
<comment type="caution">
    <text evidence="2">The sequence shown here is derived from an EMBL/GenBank/DDBJ whole genome shotgun (WGS) entry which is preliminary data.</text>
</comment>
<keyword evidence="2" id="KW-0540">Nuclease</keyword>
<dbReference type="PANTHER" id="PTHR34107">
    <property type="entry name" value="SLL0198 PROTEIN-RELATED"/>
    <property type="match status" value="1"/>
</dbReference>
<reference evidence="2 3" key="1">
    <citation type="submission" date="2020-08" db="EMBL/GenBank/DDBJ databases">
        <title>Genome public.</title>
        <authorList>
            <person name="Liu C."/>
            <person name="Sun Q."/>
        </authorList>
    </citation>
    <scope>NUCLEOTIDE SEQUENCE [LARGE SCALE GENOMIC DNA]</scope>
    <source>
        <strain evidence="2 3">NSJ-34</strain>
    </source>
</reference>
<protein>
    <submittedName>
        <fullName evidence="2">Uma2 family endonuclease</fullName>
    </submittedName>
</protein>
<dbReference type="Gene3D" id="3.90.1570.10">
    <property type="entry name" value="tt1808, chain A"/>
    <property type="match status" value="1"/>
</dbReference>
<name>A0ABR7FIE8_9FIRM</name>
<dbReference type="InterPro" id="IPR008538">
    <property type="entry name" value="Uma2"/>
</dbReference>
<evidence type="ECO:0000259" key="1">
    <source>
        <dbReference type="Pfam" id="PF05685"/>
    </source>
</evidence>
<sequence length="176" mass="20604">MFFLYKLLFSRFYLVRAELVDGQIYYQAAPCRVHQRILDKLHTAINNYIKSKAGFCEVYPAPFAVKLYEDKKTIVEPDISVIYNRDKLTDRGCTGAPDWIIEIVSPGNSSHDYIRKLNLYADAGVREYWIVDPITQTILVYNLEETHFQVGTHTFHDKIKANIYDDLWINFSDIRL</sequence>
<gene>
    <name evidence="2" type="ORF">H8S76_22355</name>
</gene>
<dbReference type="CDD" id="cd06260">
    <property type="entry name" value="DUF820-like"/>
    <property type="match status" value="1"/>
</dbReference>
<evidence type="ECO:0000313" key="2">
    <source>
        <dbReference type="EMBL" id="MBC5674982.1"/>
    </source>
</evidence>
<evidence type="ECO:0000313" key="3">
    <source>
        <dbReference type="Proteomes" id="UP000654573"/>
    </source>
</evidence>
<proteinExistence type="predicted"/>
<dbReference type="PANTHER" id="PTHR34107:SF4">
    <property type="entry name" value="SLL1222 PROTEIN"/>
    <property type="match status" value="1"/>
</dbReference>
<dbReference type="GO" id="GO:0004519">
    <property type="term" value="F:endonuclease activity"/>
    <property type="evidence" value="ECO:0007669"/>
    <property type="project" value="UniProtKB-KW"/>
</dbReference>
<dbReference type="Proteomes" id="UP000654573">
    <property type="component" value="Unassembled WGS sequence"/>
</dbReference>
<dbReference type="SUPFAM" id="SSF52980">
    <property type="entry name" value="Restriction endonuclease-like"/>
    <property type="match status" value="1"/>
</dbReference>
<keyword evidence="3" id="KW-1185">Reference proteome</keyword>
<dbReference type="Pfam" id="PF05685">
    <property type="entry name" value="Uma2"/>
    <property type="match status" value="1"/>
</dbReference>